<dbReference type="GO" id="GO:0051539">
    <property type="term" value="F:4 iron, 4 sulfur cluster binding"/>
    <property type="evidence" value="ECO:0007669"/>
    <property type="project" value="InterPro"/>
</dbReference>
<dbReference type="InterPro" id="IPR007197">
    <property type="entry name" value="rSAM"/>
</dbReference>
<dbReference type="SFLD" id="SFLDF00288">
    <property type="entry name" value="HemN-like__clustered_with_nucl"/>
    <property type="match status" value="1"/>
</dbReference>
<sequence length="395" mass="42738">MGPVPPGGPHRSRRPLRPFGLYVHFPYCTVHCPYCDFAVATERAIPQERYTRAVLAELALRAPGFEGLAPRSLYLGGGTPSLWDPERVAEVVAAVRARFALPVGAEVTLEANPEAADRGRFAAYAQAGVNRFSVGVQSLDPGVLAKLGRRHRPEDAERAVRAAAEAVEDVAVDLIYGARRSTVAIARADAARVAAWPVTHVSAYALTLDREALAEETPLARLRRQGRLPLPSDDEVVAQARALRGALRRGGLARYEISNFARPGFESVHNRLYWESESYLGLGVGAYGARHAEGGEHAARYGNARTPAAYLAAVEAGRLPTAEEDLLGPRELAEERLMLALRLREGAPLAAIAPSRRGEIEALVRARLAVVRGERLVLTSRGLDLHSAVAERLMP</sequence>
<dbReference type="GO" id="GO:0006779">
    <property type="term" value="P:porphyrin-containing compound biosynthetic process"/>
    <property type="evidence" value="ECO:0007669"/>
    <property type="project" value="InterPro"/>
</dbReference>
<dbReference type="GO" id="GO:0004109">
    <property type="term" value="F:coproporphyrinogen oxidase activity"/>
    <property type="evidence" value="ECO:0007669"/>
    <property type="project" value="InterPro"/>
</dbReference>
<evidence type="ECO:0000256" key="3">
    <source>
        <dbReference type="ARBA" id="ARBA00017228"/>
    </source>
</evidence>
<dbReference type="AlphaFoldDB" id="A0A7I9VTS1"/>
<evidence type="ECO:0000256" key="4">
    <source>
        <dbReference type="ARBA" id="ARBA00022617"/>
    </source>
</evidence>
<dbReference type="EMBL" id="BJTG01000016">
    <property type="protein sequence ID" value="GEJ59560.1"/>
    <property type="molecule type" value="Genomic_DNA"/>
</dbReference>
<keyword evidence="9" id="KW-0143">Chaperone</keyword>
<keyword evidence="6" id="KW-0479">Metal-binding</keyword>
<dbReference type="InterPro" id="IPR058240">
    <property type="entry name" value="rSAM_sf"/>
</dbReference>
<keyword evidence="12" id="KW-1185">Reference proteome</keyword>
<dbReference type="SFLD" id="SFLDF00562">
    <property type="entry name" value="HemN-like__clustered_with_heat"/>
    <property type="match status" value="1"/>
</dbReference>
<dbReference type="SFLD" id="SFLDG01065">
    <property type="entry name" value="anaerobic_coproporphyrinogen-I"/>
    <property type="match status" value="1"/>
</dbReference>
<protein>
    <recommendedName>
        <fullName evidence="3">Heme chaperone HemW</fullName>
    </recommendedName>
</protein>
<name>A0A7I9VTS1_9BACT</name>
<evidence type="ECO:0000259" key="10">
    <source>
        <dbReference type="PROSITE" id="PS51918"/>
    </source>
</evidence>
<reference evidence="12" key="1">
    <citation type="journal article" date="2020" name="Appl. Environ. Microbiol.">
        <title>Diazotrophic Anaeromyxobacter Isolates from Soils.</title>
        <authorList>
            <person name="Masuda Y."/>
            <person name="Yamanaka H."/>
            <person name="Xu Z.X."/>
            <person name="Shiratori Y."/>
            <person name="Aono T."/>
            <person name="Amachi S."/>
            <person name="Senoo K."/>
            <person name="Itoh H."/>
        </authorList>
    </citation>
    <scope>NUCLEOTIDE SEQUENCE [LARGE SCALE GENOMIC DNA]</scope>
    <source>
        <strain evidence="12">R267</strain>
    </source>
</reference>
<keyword evidence="5" id="KW-0949">S-adenosyl-L-methionine</keyword>
<evidence type="ECO:0000256" key="2">
    <source>
        <dbReference type="ARBA" id="ARBA00006100"/>
    </source>
</evidence>
<dbReference type="PANTHER" id="PTHR13932:SF5">
    <property type="entry name" value="RADICAL S-ADENOSYL METHIONINE DOMAIN-CONTAINING PROTEIN 1, MITOCHONDRIAL"/>
    <property type="match status" value="1"/>
</dbReference>
<feature type="domain" description="Radical SAM core" evidence="10">
    <location>
        <begin position="13"/>
        <end position="246"/>
    </location>
</feature>
<comment type="similarity">
    <text evidence="2">Belongs to the anaerobic coproporphyrinogen-III oxidase family. HemW subfamily.</text>
</comment>
<evidence type="ECO:0000256" key="9">
    <source>
        <dbReference type="ARBA" id="ARBA00023186"/>
    </source>
</evidence>
<evidence type="ECO:0000256" key="1">
    <source>
        <dbReference type="ARBA" id="ARBA00001966"/>
    </source>
</evidence>
<evidence type="ECO:0000256" key="6">
    <source>
        <dbReference type="ARBA" id="ARBA00022723"/>
    </source>
</evidence>
<proteinExistence type="inferred from homology"/>
<evidence type="ECO:0000256" key="8">
    <source>
        <dbReference type="ARBA" id="ARBA00023014"/>
    </source>
</evidence>
<dbReference type="SMART" id="SM00729">
    <property type="entry name" value="Elp3"/>
    <property type="match status" value="1"/>
</dbReference>
<evidence type="ECO:0000256" key="7">
    <source>
        <dbReference type="ARBA" id="ARBA00023004"/>
    </source>
</evidence>
<keyword evidence="4" id="KW-0349">Heme</keyword>
<dbReference type="SUPFAM" id="SSF102114">
    <property type="entry name" value="Radical SAM enzymes"/>
    <property type="match status" value="1"/>
</dbReference>
<evidence type="ECO:0000256" key="5">
    <source>
        <dbReference type="ARBA" id="ARBA00022691"/>
    </source>
</evidence>
<dbReference type="Proteomes" id="UP000503640">
    <property type="component" value="Unassembled WGS sequence"/>
</dbReference>
<evidence type="ECO:0000313" key="11">
    <source>
        <dbReference type="EMBL" id="GEJ59560.1"/>
    </source>
</evidence>
<accession>A0A7I9VTS1</accession>
<gene>
    <name evidence="11" type="ORF">AMYX_43010</name>
</gene>
<dbReference type="SFLD" id="SFLDS00029">
    <property type="entry name" value="Radical_SAM"/>
    <property type="match status" value="1"/>
</dbReference>
<dbReference type="InterPro" id="IPR013785">
    <property type="entry name" value="Aldolase_TIM"/>
</dbReference>
<dbReference type="Gene3D" id="3.20.20.70">
    <property type="entry name" value="Aldolase class I"/>
    <property type="match status" value="1"/>
</dbReference>
<evidence type="ECO:0000313" key="12">
    <source>
        <dbReference type="Proteomes" id="UP000503640"/>
    </source>
</evidence>
<dbReference type="PANTHER" id="PTHR13932">
    <property type="entry name" value="COPROPORPHYRINIGEN III OXIDASE"/>
    <property type="match status" value="1"/>
</dbReference>
<organism evidence="11 12">
    <name type="scientific">Anaeromyxobacter diazotrophicus</name>
    <dbReference type="NCBI Taxonomy" id="2590199"/>
    <lineage>
        <taxon>Bacteria</taxon>
        <taxon>Pseudomonadati</taxon>
        <taxon>Myxococcota</taxon>
        <taxon>Myxococcia</taxon>
        <taxon>Myxococcales</taxon>
        <taxon>Cystobacterineae</taxon>
        <taxon>Anaeromyxobacteraceae</taxon>
        <taxon>Anaeromyxobacter</taxon>
    </lineage>
</organism>
<dbReference type="Pfam" id="PF04055">
    <property type="entry name" value="Radical_SAM"/>
    <property type="match status" value="1"/>
</dbReference>
<dbReference type="InterPro" id="IPR004559">
    <property type="entry name" value="HemW-like"/>
</dbReference>
<dbReference type="GO" id="GO:0046872">
    <property type="term" value="F:metal ion binding"/>
    <property type="evidence" value="ECO:0007669"/>
    <property type="project" value="UniProtKB-KW"/>
</dbReference>
<dbReference type="InterPro" id="IPR006638">
    <property type="entry name" value="Elp3/MiaA/NifB-like_rSAM"/>
</dbReference>
<keyword evidence="8" id="KW-0411">Iron-sulfur</keyword>
<comment type="caution">
    <text evidence="11">The sequence shown here is derived from an EMBL/GenBank/DDBJ whole genome shotgun (WGS) entry which is preliminary data.</text>
</comment>
<dbReference type="PROSITE" id="PS51918">
    <property type="entry name" value="RADICAL_SAM"/>
    <property type="match status" value="1"/>
</dbReference>
<dbReference type="InterPro" id="IPR034505">
    <property type="entry name" value="Coproporphyrinogen-III_oxidase"/>
</dbReference>
<keyword evidence="7" id="KW-0408">Iron</keyword>
<dbReference type="GO" id="GO:0005737">
    <property type="term" value="C:cytoplasm"/>
    <property type="evidence" value="ECO:0007669"/>
    <property type="project" value="InterPro"/>
</dbReference>
<comment type="cofactor">
    <cofactor evidence="1">
        <name>[4Fe-4S] cluster</name>
        <dbReference type="ChEBI" id="CHEBI:49883"/>
    </cofactor>
</comment>